<accession>A0AAV5GMC3</accession>
<dbReference type="Proteomes" id="UP001342314">
    <property type="component" value="Unassembled WGS sequence"/>
</dbReference>
<organism evidence="2 3">
    <name type="scientific">Rhodotorula paludigena</name>
    <dbReference type="NCBI Taxonomy" id="86838"/>
    <lineage>
        <taxon>Eukaryota</taxon>
        <taxon>Fungi</taxon>
        <taxon>Dikarya</taxon>
        <taxon>Basidiomycota</taxon>
        <taxon>Pucciniomycotina</taxon>
        <taxon>Microbotryomycetes</taxon>
        <taxon>Sporidiobolales</taxon>
        <taxon>Sporidiobolaceae</taxon>
        <taxon>Rhodotorula</taxon>
    </lineage>
</organism>
<reference evidence="2 3" key="1">
    <citation type="submission" date="2021-12" db="EMBL/GenBank/DDBJ databases">
        <title>High titer production of polyol ester of fatty acids by Rhodotorula paludigena BS15 towards product separation-free biomass refinery.</title>
        <authorList>
            <person name="Mano J."/>
            <person name="Ono H."/>
            <person name="Tanaka T."/>
            <person name="Naito K."/>
            <person name="Sushida H."/>
            <person name="Ike M."/>
            <person name="Tokuyasu K."/>
            <person name="Kitaoka M."/>
        </authorList>
    </citation>
    <scope>NUCLEOTIDE SEQUENCE [LARGE SCALE GENOMIC DNA]</scope>
    <source>
        <strain evidence="2 3">BS15</strain>
    </source>
</reference>
<proteinExistence type="predicted"/>
<gene>
    <name evidence="2" type="ORF">Rhopal_006497-T1</name>
</gene>
<evidence type="ECO:0000256" key="1">
    <source>
        <dbReference type="SAM" id="MobiDB-lite"/>
    </source>
</evidence>
<dbReference type="EMBL" id="BQKY01000014">
    <property type="protein sequence ID" value="GJN93441.1"/>
    <property type="molecule type" value="Genomic_DNA"/>
</dbReference>
<name>A0AAV5GMC3_9BASI</name>
<sequence length="725" mass="78844">MDPPVQKKKKPPARSACCVIQIQQAVRDASKRATTRVPEASLSCHQLQVYHHARPTGSVTGATSNVAGLDSSDIPVPVAAPHQTPFLPAFPPAIPLPAPPQPSINNALVSTSHFSPDTHLVNPSPDLTRHLCECFRQTAQYDHPIVRGHHIRELLEPVGWQLSLLSPERRVYIYCALTIGAFVSFDPAIIGHDGRKVSSFREMETICSQLKDLREYGRRRKTAVECMRDTAVAMAKEVDALTKPSVENAATCLMLDFLTRIDDLRSPGDLDGVIWNNPIIWAVHLGSNFLTEVESGRISSTLSDQLLLTRGAKEPDLDLLEKDLRGWVSSPQTDDRWRGTFIPFALAFLSIGRELVDKILTTHARKQPFDELAVSRFLQRLQQFRTCVALQHVLLDRLIDAKDRPLFPHAAQRRVRYTNQIMLRGTRSYTSCASSALIVPLYRELVRRLAESDEAVQAAPLDTSESEREQLADARDRLDLLVRQRTTGLVDWTAVLLQDIETGATAMTDKIARSFEKLAAFFKLTGYSQSSTHVDQLILVLEQHVFAYRLAQSLETDTPSVVPSQPQPNAQPFQFAYLSELVGSNENSPRDPPATTAAAQAAGLPSHVDFAPPASHGLAPAGATTMADVLDDALLASLIGSPGTFPTATTSTDSSSDYPSLSNHAEGATSAGSAAGSTDTFSPEQLEALLTGCSGGPSLEGGQDADAFMSALGIGANFLAGWGAW</sequence>
<keyword evidence="3" id="KW-1185">Reference proteome</keyword>
<dbReference type="AlphaFoldDB" id="A0AAV5GMC3"/>
<feature type="region of interest" description="Disordered" evidence="1">
    <location>
        <begin position="647"/>
        <end position="679"/>
    </location>
</feature>
<evidence type="ECO:0000313" key="3">
    <source>
        <dbReference type="Proteomes" id="UP001342314"/>
    </source>
</evidence>
<protein>
    <submittedName>
        <fullName evidence="2">Uncharacterized protein</fullName>
    </submittedName>
</protein>
<comment type="caution">
    <text evidence="2">The sequence shown here is derived from an EMBL/GenBank/DDBJ whole genome shotgun (WGS) entry which is preliminary data.</text>
</comment>
<evidence type="ECO:0000313" key="2">
    <source>
        <dbReference type="EMBL" id="GJN93441.1"/>
    </source>
</evidence>